<dbReference type="GO" id="GO:0031267">
    <property type="term" value="F:small GTPase binding"/>
    <property type="evidence" value="ECO:0007669"/>
    <property type="project" value="TreeGrafter"/>
</dbReference>
<dbReference type="AlphaFoldDB" id="V5DEE3"/>
<keyword evidence="2" id="KW-0433">Leucine-rich repeat</keyword>
<keyword evidence="4" id="KW-1133">Transmembrane helix</keyword>
<dbReference type="EMBL" id="AYLP01000056">
    <property type="protein sequence ID" value="ESS65816.1"/>
    <property type="molecule type" value="Genomic_DNA"/>
</dbReference>
<dbReference type="PANTHER" id="PTHR24113:SF12">
    <property type="entry name" value="RAN GTPASE-ACTIVATING PROTEIN 1"/>
    <property type="match status" value="1"/>
</dbReference>
<protein>
    <submittedName>
        <fullName evidence="5">Uncharacterized protein</fullName>
    </submittedName>
</protein>
<dbReference type="InterPro" id="IPR001611">
    <property type="entry name" value="Leu-rich_rpt"/>
</dbReference>
<dbReference type="PANTHER" id="PTHR24113">
    <property type="entry name" value="RAN GTPASE-ACTIVATING PROTEIN 1"/>
    <property type="match status" value="1"/>
</dbReference>
<dbReference type="Proteomes" id="UP000017861">
    <property type="component" value="Unassembled WGS sequence"/>
</dbReference>
<keyword evidence="4" id="KW-0812">Transmembrane</keyword>
<proteinExistence type="predicted"/>
<evidence type="ECO:0000256" key="2">
    <source>
        <dbReference type="ARBA" id="ARBA00022614"/>
    </source>
</evidence>
<gene>
    <name evidence="5" type="ORF">TCDM_05644</name>
</gene>
<dbReference type="GO" id="GO:0005829">
    <property type="term" value="C:cytosol"/>
    <property type="evidence" value="ECO:0007669"/>
    <property type="project" value="TreeGrafter"/>
</dbReference>
<name>V5DEE3_TRYCR</name>
<dbReference type="SUPFAM" id="SSF52047">
    <property type="entry name" value="RNI-like"/>
    <property type="match status" value="1"/>
</dbReference>
<dbReference type="Gene3D" id="3.80.10.10">
    <property type="entry name" value="Ribonuclease Inhibitor"/>
    <property type="match status" value="1"/>
</dbReference>
<dbReference type="GO" id="GO:0005096">
    <property type="term" value="F:GTPase activator activity"/>
    <property type="evidence" value="ECO:0007669"/>
    <property type="project" value="UniProtKB-KW"/>
</dbReference>
<dbReference type="VEuPathDB" id="TriTrypDB:TCDM_05644"/>
<dbReference type="InterPro" id="IPR027038">
    <property type="entry name" value="RanGap"/>
</dbReference>
<accession>V5DEE3</accession>
<dbReference type="GO" id="GO:0006913">
    <property type="term" value="P:nucleocytoplasmic transport"/>
    <property type="evidence" value="ECO:0007669"/>
    <property type="project" value="TreeGrafter"/>
</dbReference>
<keyword evidence="3" id="KW-0677">Repeat</keyword>
<keyword evidence="4" id="KW-0472">Membrane</keyword>
<feature type="transmembrane region" description="Helical" evidence="4">
    <location>
        <begin position="9"/>
        <end position="34"/>
    </location>
</feature>
<sequence length="248" mass="27399">MMYHIHAPLYYDAAVCLSSLYDVFAVVFFVLFLFSPNMPGTVSLSLCTMLLCPRFCNSRRVTMPPRPVKPTGKKAGKSVRIRHVAPRELYIRACAELGLAPNSGLIDLLSMYQESASVEFIDVSRNYLGDKGVIPLLAVVDRCNNLREIILSENGLRNNAIAALCNSAVRHPSLRRIDVSDNYISEGAAAHLQRLLEDNPRVCELGIDNTKINVEWRLKLRDLLRANATAAAAAAADVSQQDVRIGTN</sequence>
<dbReference type="OrthoDB" id="120976at2759"/>
<dbReference type="GO" id="GO:0005634">
    <property type="term" value="C:nucleus"/>
    <property type="evidence" value="ECO:0007669"/>
    <property type="project" value="TreeGrafter"/>
</dbReference>
<organism evidence="5 6">
    <name type="scientific">Trypanosoma cruzi Dm28c</name>
    <dbReference type="NCBI Taxonomy" id="1416333"/>
    <lineage>
        <taxon>Eukaryota</taxon>
        <taxon>Discoba</taxon>
        <taxon>Euglenozoa</taxon>
        <taxon>Kinetoplastea</taxon>
        <taxon>Metakinetoplastina</taxon>
        <taxon>Trypanosomatida</taxon>
        <taxon>Trypanosomatidae</taxon>
        <taxon>Trypanosoma</taxon>
        <taxon>Schizotrypanum</taxon>
    </lineage>
</organism>
<dbReference type="Pfam" id="PF13516">
    <property type="entry name" value="LRR_6"/>
    <property type="match status" value="1"/>
</dbReference>
<evidence type="ECO:0000256" key="1">
    <source>
        <dbReference type="ARBA" id="ARBA00022468"/>
    </source>
</evidence>
<reference evidence="5 6" key="1">
    <citation type="journal article" date="2014" name="Genome Announc.">
        <title>Trypanosoma cruzi Clone Dm28c Draft Genome Sequence.</title>
        <authorList>
            <person name="Grisard E.C."/>
            <person name="Teixeira S.M."/>
            <person name="de Almeida L.G."/>
            <person name="Stoco P.H."/>
            <person name="Gerber A.L."/>
            <person name="Talavera-Lopez C."/>
            <person name="Lima O.C."/>
            <person name="Andersson B."/>
            <person name="de Vasconcelos A.T."/>
        </authorList>
    </citation>
    <scope>NUCLEOTIDE SEQUENCE [LARGE SCALE GENOMIC DNA]</scope>
    <source>
        <strain evidence="5 6">Dm28c</strain>
    </source>
</reference>
<keyword evidence="1" id="KW-0343">GTPase activation</keyword>
<evidence type="ECO:0000256" key="3">
    <source>
        <dbReference type="ARBA" id="ARBA00022737"/>
    </source>
</evidence>
<evidence type="ECO:0000313" key="6">
    <source>
        <dbReference type="Proteomes" id="UP000017861"/>
    </source>
</evidence>
<dbReference type="InterPro" id="IPR032675">
    <property type="entry name" value="LRR_dom_sf"/>
</dbReference>
<evidence type="ECO:0000256" key="4">
    <source>
        <dbReference type="SAM" id="Phobius"/>
    </source>
</evidence>
<comment type="caution">
    <text evidence="5">The sequence shown here is derived from an EMBL/GenBank/DDBJ whole genome shotgun (WGS) entry which is preliminary data.</text>
</comment>
<dbReference type="GO" id="GO:0048471">
    <property type="term" value="C:perinuclear region of cytoplasm"/>
    <property type="evidence" value="ECO:0007669"/>
    <property type="project" value="TreeGrafter"/>
</dbReference>
<dbReference type="SMART" id="SM00368">
    <property type="entry name" value="LRR_RI"/>
    <property type="match status" value="2"/>
</dbReference>
<evidence type="ECO:0000313" key="5">
    <source>
        <dbReference type="EMBL" id="ESS65816.1"/>
    </source>
</evidence>